<feature type="compositionally biased region" description="Basic residues" evidence="1">
    <location>
        <begin position="45"/>
        <end position="58"/>
    </location>
</feature>
<comment type="caution">
    <text evidence="2">The sequence shown here is derived from an EMBL/GenBank/DDBJ whole genome shotgun (WGS) entry which is preliminary data.</text>
</comment>
<gene>
    <name evidence="2" type="ORF">E2C01_063845</name>
</gene>
<evidence type="ECO:0000313" key="3">
    <source>
        <dbReference type="Proteomes" id="UP000324222"/>
    </source>
</evidence>
<evidence type="ECO:0000256" key="1">
    <source>
        <dbReference type="SAM" id="MobiDB-lite"/>
    </source>
</evidence>
<evidence type="ECO:0000313" key="2">
    <source>
        <dbReference type="EMBL" id="MPC69615.1"/>
    </source>
</evidence>
<reference evidence="2 3" key="1">
    <citation type="submission" date="2019-05" db="EMBL/GenBank/DDBJ databases">
        <title>Another draft genome of Portunus trituberculatus and its Hox gene families provides insights of decapod evolution.</title>
        <authorList>
            <person name="Jeong J.-H."/>
            <person name="Song I."/>
            <person name="Kim S."/>
            <person name="Choi T."/>
            <person name="Kim D."/>
            <person name="Ryu S."/>
            <person name="Kim W."/>
        </authorList>
    </citation>
    <scope>NUCLEOTIDE SEQUENCE [LARGE SCALE GENOMIC DNA]</scope>
    <source>
        <tissue evidence="2">Muscle</tissue>
    </source>
</reference>
<sequence length="94" mass="10580">MKVKLKLQCSVCESKKEAATGDARLTPVSREGGQGGVSGDPTSPHQHKTPRRHLSLRSLKKQRPFCPFDFMRENLTLEYTERLAENEKASSLPR</sequence>
<dbReference type="Proteomes" id="UP000324222">
    <property type="component" value="Unassembled WGS sequence"/>
</dbReference>
<feature type="region of interest" description="Disordered" evidence="1">
    <location>
        <begin position="14"/>
        <end position="58"/>
    </location>
</feature>
<organism evidence="2 3">
    <name type="scientific">Portunus trituberculatus</name>
    <name type="common">Swimming crab</name>
    <name type="synonym">Neptunus trituberculatus</name>
    <dbReference type="NCBI Taxonomy" id="210409"/>
    <lineage>
        <taxon>Eukaryota</taxon>
        <taxon>Metazoa</taxon>
        <taxon>Ecdysozoa</taxon>
        <taxon>Arthropoda</taxon>
        <taxon>Crustacea</taxon>
        <taxon>Multicrustacea</taxon>
        <taxon>Malacostraca</taxon>
        <taxon>Eumalacostraca</taxon>
        <taxon>Eucarida</taxon>
        <taxon>Decapoda</taxon>
        <taxon>Pleocyemata</taxon>
        <taxon>Brachyura</taxon>
        <taxon>Eubrachyura</taxon>
        <taxon>Portunoidea</taxon>
        <taxon>Portunidae</taxon>
        <taxon>Portuninae</taxon>
        <taxon>Portunus</taxon>
    </lineage>
</organism>
<proteinExistence type="predicted"/>
<dbReference type="EMBL" id="VSRR010029722">
    <property type="protein sequence ID" value="MPC69615.1"/>
    <property type="molecule type" value="Genomic_DNA"/>
</dbReference>
<keyword evidence="3" id="KW-1185">Reference proteome</keyword>
<name>A0A5B7HJA6_PORTR</name>
<protein>
    <submittedName>
        <fullName evidence="2">Uncharacterized protein</fullName>
    </submittedName>
</protein>
<dbReference type="AlphaFoldDB" id="A0A5B7HJA6"/>
<accession>A0A5B7HJA6</accession>